<comment type="caution">
    <text evidence="12">The sequence shown here is derived from an EMBL/GenBank/DDBJ whole genome shotgun (WGS) entry which is preliminary data.</text>
</comment>
<feature type="active site" evidence="9">
    <location>
        <position position="34"/>
    </location>
</feature>
<keyword evidence="5" id="KW-0863">Zinc-finger</keyword>
<dbReference type="AlphaFoldDB" id="A0ABC9S8Y1"/>
<dbReference type="InterPro" id="IPR051060">
    <property type="entry name" value="Carbamoyltrans_HypF-like"/>
</dbReference>
<evidence type="ECO:0000256" key="1">
    <source>
        <dbReference type="ARBA" id="ARBA00004711"/>
    </source>
</evidence>
<dbReference type="GO" id="GO:0003998">
    <property type="term" value="F:acylphosphatase activity"/>
    <property type="evidence" value="ECO:0007669"/>
    <property type="project" value="UniProtKB-EC"/>
</dbReference>
<reference evidence="12 13" key="1">
    <citation type="submission" date="2012-12" db="EMBL/GenBank/DDBJ databases">
        <authorList>
            <person name="Weinstock G."/>
            <person name="Sodergren E."/>
            <person name="Lobos E.A."/>
            <person name="Fulton L."/>
            <person name="Fulton R."/>
            <person name="Courtney L."/>
            <person name="Fronick C."/>
            <person name="O'Laughlin M."/>
            <person name="Godfrey J."/>
            <person name="Wilson R.M."/>
            <person name="Miner T."/>
            <person name="Farmer C."/>
            <person name="Delehaunty K."/>
            <person name="Cordes M."/>
            <person name="Minx P."/>
            <person name="Tomlinson C."/>
            <person name="Chen J."/>
            <person name="Wollam A."/>
            <person name="Pepin K.H."/>
            <person name="Bhonagiri V."/>
            <person name="Zhang X."/>
            <person name="Suruliraj S."/>
            <person name="Antonio M."/>
            <person name="Secka O."/>
            <person name="Thomas J."/>
            <person name="Warren W."/>
            <person name="Mitreva M."/>
            <person name="Mardis E.R."/>
            <person name="Wilson R.K."/>
        </authorList>
    </citation>
    <scope>NUCLEOTIDE SEQUENCE [LARGE SCALE GENOMIC DNA]</scope>
    <source>
        <strain evidence="12 13">HP260AFii</strain>
    </source>
</reference>
<dbReference type="EMBL" id="APEZ01000048">
    <property type="protein sequence ID" value="EMH66238.1"/>
    <property type="molecule type" value="Genomic_DNA"/>
</dbReference>
<sequence>MNKITLFGVVQGVGMRPFVYTLAQKLGLVGFARNAQAALEIVLPAHKTESFLNALKKGLPPLALVEKIIISPYDKALKFNDFRILESKNHPLNLLSQIPKDLGVCEDCLREIRDENSPYFHYAFNSCAKCGARYSLLNAMPYDRENSALKPFKLCGFCASVYKDAHNKRFHIQGISCKKCGIALNYKRFKNDDALLECAKDIQKGKIIALKGLGGFALLCDARNFKTIERLRLLKNRPLKPFALMFKDLNAAKQHAFLNALECESLNSTSAPILLARKKPNVKLAPNIAKNSPFYGVILPYTPLHALLLDLLDSPIVFTSANFSSLPLASDEKEIDSLHFIFDFKLTHNRAIIHRIDDSIVQRVDNAIRPMRLARGFAPLYLTLPKRSNHPPKKILALGAEQKGHFSLLDSETSVVLLSPFCGDLSVLENEKHFKETLNFFLKTYDFKPTLLACDKHQNYTTTKMAFDFNTPLLQVQHHHAHFLASILDASLQDPHLNHPFIGIVWDGSGAYENKVYGAECFVGDFERIEEVARFEEFWLLGGQKAIKEPRRLVLEIALKHQLNKLLKRVQKHFKEDELEIFKQMHDKKIQSVATNSIGRLFDIVAFSLGVVGTISFEAESGQVLENLALQSDEVAFYPFEIKNSVVRLKEFYQAFEKDLGVLEPERITKKFFNSLVEIITALIAPFKEHVVVCSGGVFCNQLLCEQLAKRLKKLQREYFFHKHFPPNDSSIPVGQALMAYFNPTIIKKG</sequence>
<evidence type="ECO:0000256" key="7">
    <source>
        <dbReference type="ARBA" id="ARBA00048220"/>
    </source>
</evidence>
<dbReference type="Proteomes" id="UP000011945">
    <property type="component" value="Unassembled WGS sequence"/>
</dbReference>
<name>A0ABC9S8Y1_HELPX</name>
<evidence type="ECO:0000313" key="13">
    <source>
        <dbReference type="Proteomes" id="UP000011945"/>
    </source>
</evidence>
<comment type="catalytic activity">
    <reaction evidence="9">
        <text>an acyl phosphate + H2O = a carboxylate + phosphate + H(+)</text>
        <dbReference type="Rhea" id="RHEA:14965"/>
        <dbReference type="ChEBI" id="CHEBI:15377"/>
        <dbReference type="ChEBI" id="CHEBI:15378"/>
        <dbReference type="ChEBI" id="CHEBI:29067"/>
        <dbReference type="ChEBI" id="CHEBI:43474"/>
        <dbReference type="ChEBI" id="CHEBI:59918"/>
        <dbReference type="EC" id="3.6.1.7"/>
    </reaction>
</comment>
<dbReference type="InterPro" id="IPR041440">
    <property type="entry name" value="HypF_C"/>
</dbReference>
<evidence type="ECO:0000256" key="2">
    <source>
        <dbReference type="ARBA" id="ARBA00008097"/>
    </source>
</evidence>
<dbReference type="InterPro" id="IPR036046">
    <property type="entry name" value="Acylphosphatase-like_dom_sf"/>
</dbReference>
<keyword evidence="3" id="KW-0436">Ligase</keyword>
<evidence type="ECO:0000259" key="10">
    <source>
        <dbReference type="PROSITE" id="PS51160"/>
    </source>
</evidence>
<dbReference type="EC" id="6.2.-.-" evidence="8"/>
<dbReference type="InterPro" id="IPR001792">
    <property type="entry name" value="Acylphosphatase-like_dom"/>
</dbReference>
<comment type="pathway">
    <text evidence="1">Protein modification; [NiFe] hydrogenase maturation.</text>
</comment>
<dbReference type="PANTHER" id="PTHR42959">
    <property type="entry name" value="CARBAMOYLTRANSFERASE"/>
    <property type="match status" value="1"/>
</dbReference>
<dbReference type="NCBIfam" id="TIGR00143">
    <property type="entry name" value="hypF"/>
    <property type="match status" value="1"/>
</dbReference>
<dbReference type="GO" id="GO:0016743">
    <property type="term" value="F:carboxyl- or carbamoyltransferase activity"/>
    <property type="evidence" value="ECO:0007669"/>
    <property type="project" value="UniProtKB-UniRule"/>
</dbReference>
<dbReference type="InterPro" id="IPR017968">
    <property type="entry name" value="Acylphosphatase_CS"/>
</dbReference>
<evidence type="ECO:0000256" key="3">
    <source>
        <dbReference type="ARBA" id="ARBA00022598"/>
    </source>
</evidence>
<evidence type="ECO:0000313" key="12">
    <source>
        <dbReference type="EMBL" id="EMH66238.1"/>
    </source>
</evidence>
<feature type="active site" evidence="9">
    <location>
        <position position="16"/>
    </location>
</feature>
<organism evidence="12 13">
    <name type="scientific">Helicobacter pylori HP260AFii</name>
    <dbReference type="NCBI Taxonomy" id="1159077"/>
    <lineage>
        <taxon>Bacteria</taxon>
        <taxon>Pseudomonadati</taxon>
        <taxon>Campylobacterota</taxon>
        <taxon>Epsilonproteobacteria</taxon>
        <taxon>Campylobacterales</taxon>
        <taxon>Helicobacteraceae</taxon>
        <taxon>Helicobacter</taxon>
    </lineage>
</organism>
<dbReference type="InterPro" id="IPR017945">
    <property type="entry name" value="DHBP_synth_RibB-like_a/b_dom"/>
</dbReference>
<dbReference type="RefSeq" id="WP_001952687.1">
    <property type="nucleotide sequence ID" value="NZ_KB642468.1"/>
</dbReference>
<dbReference type="PANTHER" id="PTHR42959:SF1">
    <property type="entry name" value="CARBAMOYLTRANSFERASE HYPF"/>
    <property type="match status" value="1"/>
</dbReference>
<dbReference type="FunFam" id="3.30.420.40:FF:000124">
    <property type="entry name" value="Carbamoyltransferase HypF"/>
    <property type="match status" value="1"/>
</dbReference>
<dbReference type="PROSITE" id="PS51163">
    <property type="entry name" value="YRDC"/>
    <property type="match status" value="1"/>
</dbReference>
<dbReference type="PIRSF" id="PIRSF006256">
    <property type="entry name" value="CMPcnvr_hdrg_mat"/>
    <property type="match status" value="1"/>
</dbReference>
<keyword evidence="4" id="KW-0479">Metal-binding</keyword>
<dbReference type="InterPro" id="IPR004421">
    <property type="entry name" value="Carbamoyltransferase_HypF"/>
</dbReference>
<dbReference type="Pfam" id="PF01300">
    <property type="entry name" value="Sua5_yciO_yrdC"/>
    <property type="match status" value="1"/>
</dbReference>
<dbReference type="Gene3D" id="3.30.420.40">
    <property type="match status" value="1"/>
</dbReference>
<gene>
    <name evidence="12" type="ORF">HMPREF1449_01096</name>
</gene>
<accession>A0ABC9S8Y1</accession>
<dbReference type="PROSITE" id="PS51160">
    <property type="entry name" value="ACYLPHOSPHATASE_3"/>
    <property type="match status" value="1"/>
</dbReference>
<keyword evidence="6" id="KW-0862">Zinc</keyword>
<dbReference type="Pfam" id="PF07503">
    <property type="entry name" value="zf-HYPF"/>
    <property type="match status" value="2"/>
</dbReference>
<dbReference type="Gene3D" id="3.30.420.360">
    <property type="match status" value="1"/>
</dbReference>
<dbReference type="InterPro" id="IPR006070">
    <property type="entry name" value="Sua5-like_dom"/>
</dbReference>
<dbReference type="GO" id="GO:0016874">
    <property type="term" value="F:ligase activity"/>
    <property type="evidence" value="ECO:0007669"/>
    <property type="project" value="UniProtKB-UniRule"/>
</dbReference>
<comment type="similarity">
    <text evidence="2 8">Belongs to the carbamoyltransferase HypF family.</text>
</comment>
<dbReference type="Gene3D" id="3.30.110.120">
    <property type="match status" value="1"/>
</dbReference>
<evidence type="ECO:0000256" key="6">
    <source>
        <dbReference type="ARBA" id="ARBA00022833"/>
    </source>
</evidence>
<proteinExistence type="inferred from homology"/>
<feature type="domain" description="YrdC-like" evidence="11">
    <location>
        <begin position="192"/>
        <end position="376"/>
    </location>
</feature>
<dbReference type="InterPro" id="IPR011125">
    <property type="entry name" value="Znf_HypF"/>
</dbReference>
<evidence type="ECO:0000256" key="8">
    <source>
        <dbReference type="PIRNR" id="PIRNR006256"/>
    </source>
</evidence>
<dbReference type="Pfam" id="PF22521">
    <property type="entry name" value="HypF_C_2"/>
    <property type="match status" value="1"/>
</dbReference>
<evidence type="ECO:0000256" key="4">
    <source>
        <dbReference type="ARBA" id="ARBA00022723"/>
    </source>
</evidence>
<dbReference type="GO" id="GO:0008270">
    <property type="term" value="F:zinc ion binding"/>
    <property type="evidence" value="ECO:0007669"/>
    <property type="project" value="UniProtKB-KW"/>
</dbReference>
<evidence type="ECO:0000256" key="5">
    <source>
        <dbReference type="ARBA" id="ARBA00022771"/>
    </source>
</evidence>
<dbReference type="Pfam" id="PF00708">
    <property type="entry name" value="Acylphosphatase"/>
    <property type="match status" value="1"/>
</dbReference>
<protein>
    <recommendedName>
        <fullName evidence="8">Carbamoyltransferase</fullName>
        <ecNumber evidence="8">6.2.-.-</ecNumber>
    </recommendedName>
</protein>
<dbReference type="SUPFAM" id="SSF55821">
    <property type="entry name" value="YrdC/RibB"/>
    <property type="match status" value="1"/>
</dbReference>
<dbReference type="Pfam" id="PF17788">
    <property type="entry name" value="HypF_C"/>
    <property type="match status" value="1"/>
</dbReference>
<keyword evidence="9" id="KW-0378">Hydrolase</keyword>
<dbReference type="InterPro" id="IPR055128">
    <property type="entry name" value="HypF_C_2"/>
</dbReference>
<dbReference type="SUPFAM" id="SSF54975">
    <property type="entry name" value="Acylphosphatase/BLUF domain-like"/>
    <property type="match status" value="1"/>
</dbReference>
<evidence type="ECO:0000256" key="9">
    <source>
        <dbReference type="PROSITE-ProRule" id="PRU00520"/>
    </source>
</evidence>
<comment type="catalytic activity">
    <reaction evidence="7">
        <text>C-terminal L-cysteinyl-[HypE protein] + carbamoyl phosphate + ATP + H2O = C-terminal S-carboxamide-L-cysteinyl-[HypE protein] + AMP + phosphate + diphosphate + H(+)</text>
        <dbReference type="Rhea" id="RHEA:55636"/>
        <dbReference type="Rhea" id="RHEA-COMP:14247"/>
        <dbReference type="Rhea" id="RHEA-COMP:14392"/>
        <dbReference type="ChEBI" id="CHEBI:15377"/>
        <dbReference type="ChEBI" id="CHEBI:15378"/>
        <dbReference type="ChEBI" id="CHEBI:30616"/>
        <dbReference type="ChEBI" id="CHEBI:33019"/>
        <dbReference type="ChEBI" id="CHEBI:43474"/>
        <dbReference type="ChEBI" id="CHEBI:58228"/>
        <dbReference type="ChEBI" id="CHEBI:76913"/>
        <dbReference type="ChEBI" id="CHEBI:139126"/>
        <dbReference type="ChEBI" id="CHEBI:456215"/>
    </reaction>
</comment>
<dbReference type="Gene3D" id="3.90.870.50">
    <property type="match status" value="1"/>
</dbReference>
<evidence type="ECO:0000259" key="11">
    <source>
        <dbReference type="PROSITE" id="PS51163"/>
    </source>
</evidence>
<dbReference type="PROSITE" id="PS00150">
    <property type="entry name" value="ACYLPHOSPHATASE_1"/>
    <property type="match status" value="1"/>
</dbReference>
<feature type="domain" description="Acylphosphatase-like" evidence="10">
    <location>
        <begin position="1"/>
        <end position="86"/>
    </location>
</feature>